<keyword evidence="1" id="KW-1133">Transmembrane helix</keyword>
<evidence type="ECO:0000256" key="1">
    <source>
        <dbReference type="SAM" id="Phobius"/>
    </source>
</evidence>
<dbReference type="EMBL" id="KZ805547">
    <property type="protein sequence ID" value="PVH94177.1"/>
    <property type="molecule type" value="Genomic_DNA"/>
</dbReference>
<keyword evidence="1" id="KW-0812">Transmembrane</keyword>
<dbReference type="Proteomes" id="UP000244855">
    <property type="component" value="Unassembled WGS sequence"/>
</dbReference>
<protein>
    <submittedName>
        <fullName evidence="2">Uncharacterized protein</fullName>
    </submittedName>
</protein>
<dbReference type="AlphaFoldDB" id="A0A2V1D7S4"/>
<gene>
    <name evidence="2" type="ORF">DM02DRAFT_661285</name>
</gene>
<proteinExistence type="predicted"/>
<accession>A0A2V1D7S4</accession>
<keyword evidence="3" id="KW-1185">Reference proteome</keyword>
<name>A0A2V1D7S4_9PLEO</name>
<dbReference type="STRING" id="97972.A0A2V1D7S4"/>
<evidence type="ECO:0000313" key="2">
    <source>
        <dbReference type="EMBL" id="PVH94177.1"/>
    </source>
</evidence>
<sequence>MSFALVPWIAAHGYLLVGVELTVLQAVCGLIVVPIAFWGKSMGIDRVDAEGYSAVASPKHPGSLLSKNYVSHRRLRV</sequence>
<evidence type="ECO:0000313" key="3">
    <source>
        <dbReference type="Proteomes" id="UP000244855"/>
    </source>
</evidence>
<organism evidence="2 3">
    <name type="scientific">Periconia macrospinosa</name>
    <dbReference type="NCBI Taxonomy" id="97972"/>
    <lineage>
        <taxon>Eukaryota</taxon>
        <taxon>Fungi</taxon>
        <taxon>Dikarya</taxon>
        <taxon>Ascomycota</taxon>
        <taxon>Pezizomycotina</taxon>
        <taxon>Dothideomycetes</taxon>
        <taxon>Pleosporomycetidae</taxon>
        <taxon>Pleosporales</taxon>
        <taxon>Massarineae</taxon>
        <taxon>Periconiaceae</taxon>
        <taxon>Periconia</taxon>
    </lineage>
</organism>
<keyword evidence="1" id="KW-0472">Membrane</keyword>
<feature type="transmembrane region" description="Helical" evidence="1">
    <location>
        <begin position="12"/>
        <end position="38"/>
    </location>
</feature>
<reference evidence="2 3" key="1">
    <citation type="journal article" date="2018" name="Sci. Rep.">
        <title>Comparative genomics provides insights into the lifestyle and reveals functional heterogeneity of dark septate endophytic fungi.</title>
        <authorList>
            <person name="Knapp D.G."/>
            <person name="Nemeth J.B."/>
            <person name="Barry K."/>
            <person name="Hainaut M."/>
            <person name="Henrissat B."/>
            <person name="Johnson J."/>
            <person name="Kuo A."/>
            <person name="Lim J.H.P."/>
            <person name="Lipzen A."/>
            <person name="Nolan M."/>
            <person name="Ohm R.A."/>
            <person name="Tamas L."/>
            <person name="Grigoriev I.V."/>
            <person name="Spatafora J.W."/>
            <person name="Nagy L.G."/>
            <person name="Kovacs G.M."/>
        </authorList>
    </citation>
    <scope>NUCLEOTIDE SEQUENCE [LARGE SCALE GENOMIC DNA]</scope>
    <source>
        <strain evidence="2 3">DSE2036</strain>
    </source>
</reference>